<feature type="compositionally biased region" description="Basic and acidic residues" evidence="1">
    <location>
        <begin position="56"/>
        <end position="65"/>
    </location>
</feature>
<feature type="compositionally biased region" description="Low complexity" evidence="1">
    <location>
        <begin position="120"/>
        <end position="130"/>
    </location>
</feature>
<protein>
    <submittedName>
        <fullName evidence="2">Uncharacterized protein</fullName>
    </submittedName>
</protein>
<accession>A0A9W7XBE7</accession>
<feature type="compositionally biased region" description="Basic and acidic residues" evidence="1">
    <location>
        <begin position="79"/>
        <end position="89"/>
    </location>
</feature>
<name>A0A9W7XBE7_9POAL</name>
<feature type="region of interest" description="Disordered" evidence="1">
    <location>
        <begin position="1"/>
        <end position="190"/>
    </location>
</feature>
<feature type="compositionally biased region" description="Gly residues" evidence="1">
    <location>
        <begin position="241"/>
        <end position="252"/>
    </location>
</feature>
<comment type="caution">
    <text evidence="2">The sequence shown here is derived from an EMBL/GenBank/DDBJ whole genome shotgun (WGS) entry which is preliminary data.</text>
</comment>
<reference evidence="2 3" key="1">
    <citation type="submission" date="2022-10" db="EMBL/GenBank/DDBJ databases">
        <title>WGS assembly of Paspalum vaginatum 540-79.</title>
        <authorList>
            <person name="Sun G."/>
            <person name="Wase N."/>
            <person name="Shu S."/>
            <person name="Jenkins J."/>
            <person name="Zhou B."/>
            <person name="Torres-Rodriguez J."/>
            <person name="Chen C."/>
            <person name="Sandor L."/>
            <person name="Plott C."/>
            <person name="Yoshinga Y."/>
            <person name="Daum C."/>
            <person name="Qi P."/>
            <person name="Barry K."/>
            <person name="Lipzen A."/>
            <person name="Berry L."/>
            <person name="Pedersen C."/>
            <person name="Gottilla T."/>
            <person name="Foltz A."/>
            <person name="Yu H."/>
            <person name="O'Malley R."/>
            <person name="Zhang C."/>
            <person name="Devos K."/>
            <person name="Sigmon B."/>
            <person name="Yu B."/>
            <person name="Obata T."/>
            <person name="Schmutz J."/>
            <person name="Schnable J."/>
        </authorList>
    </citation>
    <scope>NUCLEOTIDE SEQUENCE [LARGE SCALE GENOMIC DNA]</scope>
    <source>
        <strain evidence="3">cv. 540-79</strain>
    </source>
</reference>
<feature type="region of interest" description="Disordered" evidence="1">
    <location>
        <begin position="228"/>
        <end position="275"/>
    </location>
</feature>
<keyword evidence="3" id="KW-1185">Reference proteome</keyword>
<dbReference type="EMBL" id="MU629620">
    <property type="protein sequence ID" value="KAJ1255876.1"/>
    <property type="molecule type" value="Genomic_DNA"/>
</dbReference>
<evidence type="ECO:0000313" key="2">
    <source>
        <dbReference type="EMBL" id="KAJ1255876.1"/>
    </source>
</evidence>
<feature type="compositionally biased region" description="Basic residues" evidence="1">
    <location>
        <begin position="166"/>
        <end position="176"/>
    </location>
</feature>
<gene>
    <name evidence="2" type="ORF">BS78_K139400</name>
</gene>
<dbReference type="AlphaFoldDB" id="A0A9W7XBE7"/>
<sequence length="362" mass="39754">MAGTAATDRGSERESREKKQGSKGKKEKDDVKASRMRPERSTEQEASALRKRRRQRGLERWREMRALTNGEEDGAGGERTPRSGTDRADWSGGVRSEDGAALEGLRKAPTSWRGGGAASGGVEVAGGQEADLLRPPMVGVDDPSSMVPPTMASPSTWRRGGGRGGRGLRHRGKAGHGRIDARQRGELQGVWPVEPAEPAGTMAAVDRIRAGRRRGLEVAARSWRRQWGGRGGAAGWERRGTSGGRGGRGGRCGGREEASRRRWGGRGGGGEERRRCGRKRRRRCGAVGERGEAGKTIAAAWRATKERACERWPHTRYNPYERNRQRCSTRRVVYGGAKRRVLWCRGSLKDKEVHIYSTADRS</sequence>
<proteinExistence type="predicted"/>
<evidence type="ECO:0000256" key="1">
    <source>
        <dbReference type="SAM" id="MobiDB-lite"/>
    </source>
</evidence>
<feature type="compositionally biased region" description="Basic and acidic residues" evidence="1">
    <location>
        <begin position="9"/>
        <end position="43"/>
    </location>
</feature>
<organism evidence="2 3">
    <name type="scientific">Paspalum vaginatum</name>
    <name type="common">seashore paspalum</name>
    <dbReference type="NCBI Taxonomy" id="158149"/>
    <lineage>
        <taxon>Eukaryota</taxon>
        <taxon>Viridiplantae</taxon>
        <taxon>Streptophyta</taxon>
        <taxon>Embryophyta</taxon>
        <taxon>Tracheophyta</taxon>
        <taxon>Spermatophyta</taxon>
        <taxon>Magnoliopsida</taxon>
        <taxon>Liliopsida</taxon>
        <taxon>Poales</taxon>
        <taxon>Poaceae</taxon>
        <taxon>PACMAD clade</taxon>
        <taxon>Panicoideae</taxon>
        <taxon>Andropogonodae</taxon>
        <taxon>Paspaleae</taxon>
        <taxon>Paspalinae</taxon>
        <taxon>Paspalum</taxon>
    </lineage>
</organism>
<dbReference type="Proteomes" id="UP001164776">
    <property type="component" value="Unassembled WGS sequence"/>
</dbReference>
<evidence type="ECO:0000313" key="3">
    <source>
        <dbReference type="Proteomes" id="UP001164776"/>
    </source>
</evidence>